<dbReference type="GO" id="GO:0004190">
    <property type="term" value="F:aspartic-type endopeptidase activity"/>
    <property type="evidence" value="ECO:0007669"/>
    <property type="project" value="InterPro"/>
</dbReference>
<dbReference type="RefSeq" id="WP_155702983.1">
    <property type="nucleotide sequence ID" value="NZ_CP034235.1"/>
</dbReference>
<organism evidence="1 2">
    <name type="scientific">Paenibacillus psychroresistens</name>
    <dbReference type="NCBI Taxonomy" id="1778678"/>
    <lineage>
        <taxon>Bacteria</taxon>
        <taxon>Bacillati</taxon>
        <taxon>Bacillota</taxon>
        <taxon>Bacilli</taxon>
        <taxon>Bacillales</taxon>
        <taxon>Paenibacillaceae</taxon>
        <taxon>Paenibacillus</taxon>
    </lineage>
</organism>
<dbReference type="EMBL" id="CP034235">
    <property type="protein sequence ID" value="QGQ97882.1"/>
    <property type="molecule type" value="Genomic_DNA"/>
</dbReference>
<dbReference type="Pfam" id="PF13650">
    <property type="entry name" value="Asp_protease_2"/>
    <property type="match status" value="1"/>
</dbReference>
<dbReference type="InterPro" id="IPR021109">
    <property type="entry name" value="Peptidase_aspartic_dom_sf"/>
</dbReference>
<accession>A0A6B8RQB1</accession>
<dbReference type="PROSITE" id="PS00141">
    <property type="entry name" value="ASP_PROTEASE"/>
    <property type="match status" value="1"/>
</dbReference>
<gene>
    <name evidence="1" type="ORF">EHS13_24840</name>
</gene>
<evidence type="ECO:0000313" key="2">
    <source>
        <dbReference type="Proteomes" id="UP000426246"/>
    </source>
</evidence>
<dbReference type="KEGG" id="ppsc:EHS13_24840"/>
<sequence>MKIDYINGLLQTSITITYKGKSIVIDKLVIDTGASHSLLSADIVSLIDVFFENSDEIVNSYGIGGEESSYRKMFQRVQLGDFEILNFKLDIGALHEHLDIHGLIGLDLLIAANMIIDLNKLAIYPAIIN</sequence>
<reference evidence="2" key="1">
    <citation type="submission" date="2018-11" db="EMBL/GenBank/DDBJ databases">
        <title>Complete genome sequence of Paenibacillus sp. ML311-T8.</title>
        <authorList>
            <person name="Nam Y.-D."/>
            <person name="Kang J."/>
            <person name="Chung W.-H."/>
            <person name="Park Y.S."/>
        </authorList>
    </citation>
    <scope>NUCLEOTIDE SEQUENCE [LARGE SCALE GENOMIC DNA]</scope>
    <source>
        <strain evidence="2">ML311-T8</strain>
    </source>
</reference>
<dbReference type="AlphaFoldDB" id="A0A6B8RQB1"/>
<dbReference type="Gene3D" id="2.40.70.10">
    <property type="entry name" value="Acid Proteases"/>
    <property type="match status" value="1"/>
</dbReference>
<name>A0A6B8RQB1_9BACL</name>
<dbReference type="SUPFAM" id="SSF50630">
    <property type="entry name" value="Acid proteases"/>
    <property type="match status" value="1"/>
</dbReference>
<dbReference type="InterPro" id="IPR001969">
    <property type="entry name" value="Aspartic_peptidase_AS"/>
</dbReference>
<dbReference type="Proteomes" id="UP000426246">
    <property type="component" value="Chromosome"/>
</dbReference>
<dbReference type="GO" id="GO:0006508">
    <property type="term" value="P:proteolysis"/>
    <property type="evidence" value="ECO:0007669"/>
    <property type="project" value="InterPro"/>
</dbReference>
<keyword evidence="2" id="KW-1185">Reference proteome</keyword>
<dbReference type="OrthoDB" id="463626at2"/>
<evidence type="ECO:0008006" key="3">
    <source>
        <dbReference type="Google" id="ProtNLM"/>
    </source>
</evidence>
<evidence type="ECO:0000313" key="1">
    <source>
        <dbReference type="EMBL" id="QGQ97882.1"/>
    </source>
</evidence>
<protein>
    <recommendedName>
        <fullName evidence="3">Aspartyl protease</fullName>
    </recommendedName>
</protein>
<proteinExistence type="predicted"/>